<evidence type="ECO:0000259" key="4">
    <source>
        <dbReference type="Pfam" id="PF00031"/>
    </source>
</evidence>
<dbReference type="InterPro" id="IPR046350">
    <property type="entry name" value="Cystatin_sf"/>
</dbReference>
<dbReference type="Proteomes" id="UP001054889">
    <property type="component" value="Unassembled WGS sequence"/>
</dbReference>
<organism evidence="6 7">
    <name type="scientific">Eleusine coracana subsp. coracana</name>
    <dbReference type="NCBI Taxonomy" id="191504"/>
    <lineage>
        <taxon>Eukaryota</taxon>
        <taxon>Viridiplantae</taxon>
        <taxon>Streptophyta</taxon>
        <taxon>Embryophyta</taxon>
        <taxon>Tracheophyta</taxon>
        <taxon>Spermatophyta</taxon>
        <taxon>Magnoliopsida</taxon>
        <taxon>Liliopsida</taxon>
        <taxon>Poales</taxon>
        <taxon>Poaceae</taxon>
        <taxon>PACMAD clade</taxon>
        <taxon>Chloridoideae</taxon>
        <taxon>Cynodonteae</taxon>
        <taxon>Eleusininae</taxon>
        <taxon>Eleusine</taxon>
    </lineage>
</organism>
<comment type="caution">
    <text evidence="6">The sequence shown here is derived from an EMBL/GenBank/DDBJ whole genome shotgun (WGS) entry which is preliminary data.</text>
</comment>
<gene>
    <name evidence="6" type="primary">ga05541</name>
    <name evidence="5" type="synonym">ga05088</name>
    <name evidence="5" type="ORF">PR202_ga05088</name>
    <name evidence="6" type="ORF">PR202_ga05541</name>
</gene>
<dbReference type="InterPro" id="IPR018073">
    <property type="entry name" value="Prot_inh_cystat_CS"/>
</dbReference>
<evidence type="ECO:0000256" key="2">
    <source>
        <dbReference type="ARBA" id="ARBA00022690"/>
    </source>
</evidence>
<evidence type="ECO:0000256" key="3">
    <source>
        <dbReference type="ARBA" id="ARBA00022704"/>
    </source>
</evidence>
<proteinExistence type="inferred from homology"/>
<dbReference type="SUPFAM" id="SSF54403">
    <property type="entry name" value="Cystatin/monellin"/>
    <property type="match status" value="1"/>
</dbReference>
<dbReference type="CDD" id="cd00042">
    <property type="entry name" value="CY"/>
    <property type="match status" value="1"/>
</dbReference>
<dbReference type="EMBL" id="BQKI01000002">
    <property type="protein sequence ID" value="GJM88954.1"/>
    <property type="molecule type" value="Genomic_DNA"/>
</dbReference>
<dbReference type="Pfam" id="PF00031">
    <property type="entry name" value="Cystatin"/>
    <property type="match status" value="1"/>
</dbReference>
<evidence type="ECO:0000313" key="7">
    <source>
        <dbReference type="Proteomes" id="UP001054889"/>
    </source>
</evidence>
<keyword evidence="7" id="KW-1185">Reference proteome</keyword>
<comment type="similarity">
    <text evidence="1">Belongs to the cystatin family. Phytocystatin subfamily.</text>
</comment>
<name>A0AAV5BSL6_ELECO</name>
<feature type="domain" description="Cystatin" evidence="4">
    <location>
        <begin position="63"/>
        <end position="97"/>
    </location>
</feature>
<dbReference type="EMBL" id="BQKI01000002">
    <property type="protein sequence ID" value="GJM89355.1"/>
    <property type="molecule type" value="Genomic_DNA"/>
</dbReference>
<dbReference type="AlphaFoldDB" id="A0AAV5BSL6"/>
<sequence>MQSWAAPTRIITAAASGLPQSATRIIIDGAVPVPAASFVSCRPNAQEMLISVKNPEALLDGKNRMLEFERLVKVRTQVVAGVLYYFTVEVKEGICIGDEPQDAHKLPTC</sequence>
<dbReference type="InterPro" id="IPR000010">
    <property type="entry name" value="Cystatin_dom"/>
</dbReference>
<evidence type="ECO:0000313" key="5">
    <source>
        <dbReference type="EMBL" id="GJM88954.1"/>
    </source>
</evidence>
<keyword evidence="2" id="KW-0646">Protease inhibitor</keyword>
<evidence type="ECO:0000256" key="1">
    <source>
        <dbReference type="ARBA" id="ARBA00007233"/>
    </source>
</evidence>
<reference evidence="6" key="2">
    <citation type="submission" date="2021-12" db="EMBL/GenBank/DDBJ databases">
        <title>Resequencing data analysis of finger millet.</title>
        <authorList>
            <person name="Hatakeyama M."/>
            <person name="Aluri S."/>
            <person name="Balachadran M.T."/>
            <person name="Sivarajan S.R."/>
            <person name="Poveda L."/>
            <person name="Shimizu-Inatsugi R."/>
            <person name="Schlapbach R."/>
            <person name="Sreeman S.M."/>
            <person name="Shimizu K.K."/>
        </authorList>
    </citation>
    <scope>NUCLEOTIDE SEQUENCE</scope>
</reference>
<dbReference type="PROSITE" id="PS00287">
    <property type="entry name" value="CYSTATIN"/>
    <property type="match status" value="1"/>
</dbReference>
<dbReference type="Gene3D" id="3.10.450.10">
    <property type="match status" value="1"/>
</dbReference>
<reference evidence="6" key="1">
    <citation type="journal article" date="2018" name="DNA Res.">
        <title>Multiple hybrid de novo genome assembly of finger millet, an orphan allotetraploid crop.</title>
        <authorList>
            <person name="Hatakeyama M."/>
            <person name="Aluri S."/>
            <person name="Balachadran M.T."/>
            <person name="Sivarajan S.R."/>
            <person name="Patrignani A."/>
            <person name="Gruter S."/>
            <person name="Poveda L."/>
            <person name="Shimizu-Inatsugi R."/>
            <person name="Baeten J."/>
            <person name="Francoijs K.J."/>
            <person name="Nataraja K.N."/>
            <person name="Reddy Y.A.N."/>
            <person name="Phadnis S."/>
            <person name="Ravikumar R.L."/>
            <person name="Schlapbach R."/>
            <person name="Sreeman S.M."/>
            <person name="Shimizu K.K."/>
        </authorList>
    </citation>
    <scope>NUCLEOTIDE SEQUENCE</scope>
</reference>
<protein>
    <recommendedName>
        <fullName evidence="4">Cystatin domain-containing protein</fullName>
    </recommendedName>
</protein>
<evidence type="ECO:0000313" key="6">
    <source>
        <dbReference type="EMBL" id="GJM89355.1"/>
    </source>
</evidence>
<accession>A0AAV5BSL6</accession>
<dbReference type="GO" id="GO:0004869">
    <property type="term" value="F:cysteine-type endopeptidase inhibitor activity"/>
    <property type="evidence" value="ECO:0007669"/>
    <property type="project" value="UniProtKB-KW"/>
</dbReference>
<keyword evidence="3" id="KW-0789">Thiol protease inhibitor</keyword>